<organism evidence="3">
    <name type="scientific">Trepomonas sp. PC1</name>
    <dbReference type="NCBI Taxonomy" id="1076344"/>
    <lineage>
        <taxon>Eukaryota</taxon>
        <taxon>Metamonada</taxon>
        <taxon>Diplomonadida</taxon>
        <taxon>Hexamitidae</taxon>
        <taxon>Hexamitinae</taxon>
        <taxon>Trepomonas</taxon>
    </lineage>
</organism>
<feature type="coiled-coil region" evidence="1">
    <location>
        <begin position="177"/>
        <end position="215"/>
    </location>
</feature>
<feature type="coiled-coil region" evidence="1">
    <location>
        <begin position="429"/>
        <end position="463"/>
    </location>
</feature>
<feature type="compositionally biased region" description="Polar residues" evidence="2">
    <location>
        <begin position="1"/>
        <end position="11"/>
    </location>
</feature>
<evidence type="ECO:0000256" key="2">
    <source>
        <dbReference type="SAM" id="MobiDB-lite"/>
    </source>
</evidence>
<feature type="compositionally biased region" description="Low complexity" evidence="2">
    <location>
        <begin position="12"/>
        <end position="29"/>
    </location>
</feature>
<feature type="coiled-coil region" evidence="1">
    <location>
        <begin position="601"/>
        <end position="628"/>
    </location>
</feature>
<feature type="non-terminal residue" evidence="3">
    <location>
        <position position="1"/>
    </location>
</feature>
<protein>
    <submittedName>
        <fullName evidence="3">Uncharacterized protein</fullName>
    </submittedName>
</protein>
<proteinExistence type="predicted"/>
<reference evidence="3" key="1">
    <citation type="submission" date="2015-07" db="EMBL/GenBank/DDBJ databases">
        <title>Adaptation to a free-living lifestyle via gene acquisitions in the diplomonad Trepomonas sp. PC1.</title>
        <authorList>
            <person name="Xu F."/>
            <person name="Jerlstrom-Hultqvist J."/>
            <person name="Kolisko M."/>
            <person name="Simpson A.G.B."/>
            <person name="Roger A.J."/>
            <person name="Svard S.G."/>
            <person name="Andersson J.O."/>
        </authorList>
    </citation>
    <scope>NUCLEOTIDE SEQUENCE</scope>
    <source>
        <strain evidence="3">PC1</strain>
    </source>
</reference>
<sequence length="691" mass="81083">EFSSHSPNMSDQSSPQSSLKKSSLPAELQQQIQQYQTRLQESKQQANNLLSRINNQESPMHVRQQVESTLSPNQLQLKLQLKQQENDKLLSLYQQYQQENKQLKQDMIQVQTDCSVRCRKQEILINELKSKQAILDVEIAQKSDQITHLLQQVKSEKEYKFDVEQKLLKAKVTMQVIQDQTAQFELFQQKLEEKLRQKSIVIQDQQRQIGDLQQQIGFQSQNSESELRQRIFQLENDLQTSQKVKSPQPQIIKQLKETVDEKDLQITQLVSQILQLKENQIDPQDEPKKTPQQKSPKSEEGARFYQLQLTKAELKIAELQKELQEQRECQNCSKLLQQLESLKEQFVGEQIKNNKLSLANQQLQNETKMFAAQQNDFNQQIEAFKQEIGKVSSLNYEQMYFQEKQEKLLLQSQIDEIMKSKCEPEPQNEINYKLMYNELLQEKKQLNQQMNSMIQNYEKVSTKIEKQLSPSVEFAQLRPTVEAIENEDMAKAEIPKIDLNKQRSDELFIQNLQTHEKMNRILDKITEDHKIQCDIYESRIAEFQKEIQNLQQKINFGILQEEKTIIESPKKAMLQQMRSSEGKDEQKVQKEAEDINYKQLYEEMAVEKKQLNQQINSMIQNYEKVSTKIETRYSPQQQFSDIRPDIVQIEQQIPAGPSQIISEMSLSRTKRQKKNAIEAGNSILAKLMNGQ</sequence>
<feature type="coiled-coil region" evidence="1">
    <location>
        <begin position="302"/>
        <end position="345"/>
    </location>
</feature>
<name>A0A146K2R5_9EUKA</name>
<feature type="region of interest" description="Disordered" evidence="2">
    <location>
        <begin position="279"/>
        <end position="301"/>
    </location>
</feature>
<evidence type="ECO:0000256" key="1">
    <source>
        <dbReference type="SAM" id="Coils"/>
    </source>
</evidence>
<gene>
    <name evidence="3" type="ORF">TPC1_30331</name>
</gene>
<feature type="region of interest" description="Disordered" evidence="2">
    <location>
        <begin position="1"/>
        <end position="29"/>
    </location>
</feature>
<feature type="coiled-coil region" evidence="1">
    <location>
        <begin position="533"/>
        <end position="560"/>
    </location>
</feature>
<dbReference type="EMBL" id="GDID01006432">
    <property type="protein sequence ID" value="JAP90174.1"/>
    <property type="molecule type" value="Transcribed_RNA"/>
</dbReference>
<keyword evidence="1" id="KW-0175">Coiled coil</keyword>
<accession>A0A146K2R5</accession>
<evidence type="ECO:0000313" key="3">
    <source>
        <dbReference type="EMBL" id="JAP90174.1"/>
    </source>
</evidence>
<dbReference type="AlphaFoldDB" id="A0A146K2R5"/>